<keyword evidence="1" id="KW-1133">Transmembrane helix</keyword>
<evidence type="ECO:0000313" key="3">
    <source>
        <dbReference type="Proteomes" id="UP001597237"/>
    </source>
</evidence>
<comment type="caution">
    <text evidence="2">The sequence shown here is derived from an EMBL/GenBank/DDBJ whole genome shotgun (WGS) entry which is preliminary data.</text>
</comment>
<sequence>MSEYVLDDDFSEEPDNEVVQWMAPKPVSMGPAGIASVASAAFVLGAITAVGVLAALHWIEPRGRDTGWRPRLH</sequence>
<feature type="transmembrane region" description="Helical" evidence="1">
    <location>
        <begin position="34"/>
        <end position="59"/>
    </location>
</feature>
<dbReference type="Proteomes" id="UP001597237">
    <property type="component" value="Unassembled WGS sequence"/>
</dbReference>
<keyword evidence="3" id="KW-1185">Reference proteome</keyword>
<protein>
    <submittedName>
        <fullName evidence="2">Uncharacterized protein</fullName>
    </submittedName>
</protein>
<keyword evidence="1" id="KW-0812">Transmembrane</keyword>
<dbReference type="RefSeq" id="WP_377282384.1">
    <property type="nucleotide sequence ID" value="NZ_JBHRSI010000006.1"/>
</dbReference>
<proteinExistence type="predicted"/>
<gene>
    <name evidence="2" type="ORF">ACFSC0_04835</name>
</gene>
<name>A0ABW4N0I9_9CAUL</name>
<accession>A0ABW4N0I9</accession>
<evidence type="ECO:0000256" key="1">
    <source>
        <dbReference type="SAM" id="Phobius"/>
    </source>
</evidence>
<keyword evidence="1" id="KW-0472">Membrane</keyword>
<dbReference type="EMBL" id="JBHUEY010000001">
    <property type="protein sequence ID" value="MFD1782710.1"/>
    <property type="molecule type" value="Genomic_DNA"/>
</dbReference>
<organism evidence="2 3">
    <name type="scientific">Phenylobacterium terrae</name>
    <dbReference type="NCBI Taxonomy" id="2665495"/>
    <lineage>
        <taxon>Bacteria</taxon>
        <taxon>Pseudomonadati</taxon>
        <taxon>Pseudomonadota</taxon>
        <taxon>Alphaproteobacteria</taxon>
        <taxon>Caulobacterales</taxon>
        <taxon>Caulobacteraceae</taxon>
        <taxon>Phenylobacterium</taxon>
    </lineage>
</organism>
<reference evidence="3" key="1">
    <citation type="journal article" date="2019" name="Int. J. Syst. Evol. Microbiol.">
        <title>The Global Catalogue of Microorganisms (GCM) 10K type strain sequencing project: providing services to taxonomists for standard genome sequencing and annotation.</title>
        <authorList>
            <consortium name="The Broad Institute Genomics Platform"/>
            <consortium name="The Broad Institute Genome Sequencing Center for Infectious Disease"/>
            <person name="Wu L."/>
            <person name="Ma J."/>
        </authorList>
    </citation>
    <scope>NUCLEOTIDE SEQUENCE [LARGE SCALE GENOMIC DNA]</scope>
    <source>
        <strain evidence="3">DFY28</strain>
    </source>
</reference>
<evidence type="ECO:0000313" key="2">
    <source>
        <dbReference type="EMBL" id="MFD1782710.1"/>
    </source>
</evidence>